<protein>
    <submittedName>
        <fullName evidence="2">Uncharacterized protein</fullName>
    </submittedName>
</protein>
<keyword evidence="3" id="KW-1185">Reference proteome</keyword>
<dbReference type="EMBL" id="JAMPKM010000015">
    <property type="protein sequence ID" value="MEP0819518.1"/>
    <property type="molecule type" value="Genomic_DNA"/>
</dbReference>
<gene>
    <name evidence="2" type="ORF">NC998_20685</name>
</gene>
<dbReference type="RefSeq" id="WP_190440409.1">
    <property type="nucleotide sequence ID" value="NZ_JAMPKM010000015.1"/>
</dbReference>
<sequence>MALDLEAAITSVMRAEQQRIQQAIADFATQVKHDLHGPDSIAINGIINLFDELKMEGIWLADDAKPAVKLEADGQIWILTRPYSRGYKIRKEQYKPIHEDDLSDECLGQGLLLLIGREREKQAKQQQEQYETQKRQELERASQERQQSEYQRVLELEKNQLGAVDQRIRVQIDRKVNEAQQKLWQWPQGKVLVLYKVEWFNGGYRDKDGESCFSYASGWSLSDRVDNDGYLKLLPEKQFQHPGEPAAYKDERCIRLVPEVNFPVFERRELRSVDDLPDCFTENAYLQIDEIWEVLAMDGTPYLFDGPGRGDGFVVRQIGEVPIAWIRESLVPANSLLQAR</sequence>
<evidence type="ECO:0000313" key="2">
    <source>
        <dbReference type="EMBL" id="MEP0819518.1"/>
    </source>
</evidence>
<organism evidence="2 3">
    <name type="scientific">Trichocoleus desertorum GB2-A4</name>
    <dbReference type="NCBI Taxonomy" id="2933944"/>
    <lineage>
        <taxon>Bacteria</taxon>
        <taxon>Bacillati</taxon>
        <taxon>Cyanobacteriota</taxon>
        <taxon>Cyanophyceae</taxon>
        <taxon>Leptolyngbyales</taxon>
        <taxon>Trichocoleusaceae</taxon>
        <taxon>Trichocoleus</taxon>
    </lineage>
</organism>
<accession>A0ABV0JDZ0</accession>
<evidence type="ECO:0000313" key="3">
    <source>
        <dbReference type="Proteomes" id="UP001464891"/>
    </source>
</evidence>
<evidence type="ECO:0000256" key="1">
    <source>
        <dbReference type="SAM" id="MobiDB-lite"/>
    </source>
</evidence>
<proteinExistence type="predicted"/>
<dbReference type="Proteomes" id="UP001464891">
    <property type="component" value="Unassembled WGS sequence"/>
</dbReference>
<name>A0ABV0JDZ0_9CYAN</name>
<feature type="compositionally biased region" description="Basic and acidic residues" evidence="1">
    <location>
        <begin position="131"/>
        <end position="144"/>
    </location>
</feature>
<feature type="region of interest" description="Disordered" evidence="1">
    <location>
        <begin position="124"/>
        <end position="144"/>
    </location>
</feature>
<comment type="caution">
    <text evidence="2">The sequence shown here is derived from an EMBL/GenBank/DDBJ whole genome shotgun (WGS) entry which is preliminary data.</text>
</comment>
<reference evidence="2 3" key="1">
    <citation type="submission" date="2022-04" db="EMBL/GenBank/DDBJ databases">
        <title>Positive selection, recombination, and allopatry shape intraspecific diversity of widespread and dominant cyanobacteria.</title>
        <authorList>
            <person name="Wei J."/>
            <person name="Shu W."/>
            <person name="Hu C."/>
        </authorList>
    </citation>
    <scope>NUCLEOTIDE SEQUENCE [LARGE SCALE GENOMIC DNA]</scope>
    <source>
        <strain evidence="2 3">GB2-A4</strain>
    </source>
</reference>